<sequence>MIQTHWNFAFPTNLELNGLESTLERFANYPASTIKDEIISRLVGEVGIQGRLFRTLSKASLTRYQGTISTSTTNIIQTIEKFKNSDLKVNSLNTKSDLTLAELLKECDLIRSGYGDISISLQRISTNIQSHKSTIQSEKDSLVQSIENLRYHARNEKLDAIKSGIIAGFGVGSLSNATTFMFVPQFDCGLTLFATIFTGGLMGWYFGNKMSFKLKQEAVFKEQQLERIKKTTRYIDSVIDDIKVFNDGVGLFETFWRRQFDHVMATQGFIAKARKGDVQLNNLTIQSMLISWTHAKNALDNYEKSTQFIS</sequence>
<protein>
    <submittedName>
        <fullName evidence="2">4159_t:CDS:1</fullName>
    </submittedName>
</protein>
<dbReference type="OrthoDB" id="2359655at2759"/>
<dbReference type="EMBL" id="CAJVPQ010004126">
    <property type="protein sequence ID" value="CAG8645170.1"/>
    <property type="molecule type" value="Genomic_DNA"/>
</dbReference>
<keyword evidence="1" id="KW-0812">Transmembrane</keyword>
<name>A0A9N9DM62_9GLOM</name>
<feature type="transmembrane region" description="Helical" evidence="1">
    <location>
        <begin position="189"/>
        <end position="207"/>
    </location>
</feature>
<feature type="transmembrane region" description="Helical" evidence="1">
    <location>
        <begin position="164"/>
        <end position="183"/>
    </location>
</feature>
<evidence type="ECO:0000313" key="2">
    <source>
        <dbReference type="EMBL" id="CAG8645170.1"/>
    </source>
</evidence>
<keyword evidence="3" id="KW-1185">Reference proteome</keyword>
<gene>
    <name evidence="2" type="ORF">FCALED_LOCUS10773</name>
</gene>
<evidence type="ECO:0000313" key="3">
    <source>
        <dbReference type="Proteomes" id="UP000789570"/>
    </source>
</evidence>
<evidence type="ECO:0000256" key="1">
    <source>
        <dbReference type="SAM" id="Phobius"/>
    </source>
</evidence>
<reference evidence="2" key="1">
    <citation type="submission" date="2021-06" db="EMBL/GenBank/DDBJ databases">
        <authorList>
            <person name="Kallberg Y."/>
            <person name="Tangrot J."/>
            <person name="Rosling A."/>
        </authorList>
    </citation>
    <scope>NUCLEOTIDE SEQUENCE</scope>
    <source>
        <strain evidence="2">UK204</strain>
    </source>
</reference>
<proteinExistence type="predicted"/>
<dbReference type="Proteomes" id="UP000789570">
    <property type="component" value="Unassembled WGS sequence"/>
</dbReference>
<comment type="caution">
    <text evidence="2">The sequence shown here is derived from an EMBL/GenBank/DDBJ whole genome shotgun (WGS) entry which is preliminary data.</text>
</comment>
<keyword evidence="1" id="KW-1133">Transmembrane helix</keyword>
<keyword evidence="1" id="KW-0472">Membrane</keyword>
<dbReference type="AlphaFoldDB" id="A0A9N9DM62"/>
<accession>A0A9N9DM62</accession>
<organism evidence="2 3">
    <name type="scientific">Funneliformis caledonium</name>
    <dbReference type="NCBI Taxonomy" id="1117310"/>
    <lineage>
        <taxon>Eukaryota</taxon>
        <taxon>Fungi</taxon>
        <taxon>Fungi incertae sedis</taxon>
        <taxon>Mucoromycota</taxon>
        <taxon>Glomeromycotina</taxon>
        <taxon>Glomeromycetes</taxon>
        <taxon>Glomerales</taxon>
        <taxon>Glomeraceae</taxon>
        <taxon>Funneliformis</taxon>
    </lineage>
</organism>